<dbReference type="Gene3D" id="3.50.50.60">
    <property type="entry name" value="FAD/NAD(P)-binding domain"/>
    <property type="match status" value="2"/>
</dbReference>
<keyword evidence="4" id="KW-0274">FAD</keyword>
<dbReference type="InterPro" id="IPR007867">
    <property type="entry name" value="GMC_OxRtase_C"/>
</dbReference>
<dbReference type="Proteomes" id="UP000321933">
    <property type="component" value="Unassembled WGS sequence"/>
</dbReference>
<dbReference type="Pfam" id="PF00732">
    <property type="entry name" value="GMC_oxred_N"/>
    <property type="match status" value="1"/>
</dbReference>
<comment type="cofactor">
    <cofactor evidence="1">
        <name>FAD</name>
        <dbReference type="ChEBI" id="CHEBI:57692"/>
    </cofactor>
</comment>
<dbReference type="PANTHER" id="PTHR42784:SF1">
    <property type="entry name" value="PYRANOSE 2-OXIDASE"/>
    <property type="match status" value="1"/>
</dbReference>
<evidence type="ECO:0000256" key="3">
    <source>
        <dbReference type="ARBA" id="ARBA00022630"/>
    </source>
</evidence>
<evidence type="ECO:0000259" key="6">
    <source>
        <dbReference type="Pfam" id="PF00732"/>
    </source>
</evidence>
<sequence>MIQSENYDFDAIVVGSGISGGWAAKELTEKGLKVLVLERGRDITPGLDYYGEHAPDWKLPYQGKKPRELYENEYPIQSHGYALNEGNRQFWNNDKDNPYVFDAEKPFYWMRADVVGGRSLIWGRQTYRWCEQDFTANATDGHGIPWPIGYCDLAPWYSHVEQFAGISGEALGLDELPDSEFLKPMEMHALEKTIQGRLRKKAPHVHMTIGRVAILSEDHNGRAACHYCGPCDRGCSTGSYFSSHSATLPAARATGNLTLKANAVVERLEYDAQGGRVSAVHVIDSQTGERSAFRARLYFLCASTVGSTQILMNSRSEAFPDGLGNRSGALGHYMMDHVYGVGITGIFYDDMDRYWFGNRPNGTYIPRFRNLGDQDDDAGFLRGYGYQGAAMRMDWKTGFNKRGFGADLKESLRKPGPWVFHLAGFGEVLPQYANRMYLDAKKVDRFGIPQVGFSCQWGDNERMIRDDMLEQGEALMKAAGAVFTVKQGEMGEPGLGIHEMGTARMGDDPTQSVVNAHNQVHGAPNVFVTDGACMTSSSCVNPSLTYMALTARACDYAVKQLAQGRL</sequence>
<dbReference type="SUPFAM" id="SSF54373">
    <property type="entry name" value="FAD-linked reductases, C-terminal domain"/>
    <property type="match status" value="1"/>
</dbReference>
<evidence type="ECO:0000259" key="7">
    <source>
        <dbReference type="Pfam" id="PF05199"/>
    </source>
</evidence>
<name>A0A5C8ZYC0_9GAMM</name>
<keyword evidence="5" id="KW-0560">Oxidoreductase</keyword>
<dbReference type="PANTHER" id="PTHR42784">
    <property type="entry name" value="PYRANOSE 2-OXIDASE"/>
    <property type="match status" value="1"/>
</dbReference>
<dbReference type="InterPro" id="IPR051473">
    <property type="entry name" value="P2Ox-like"/>
</dbReference>
<dbReference type="Pfam" id="PF05199">
    <property type="entry name" value="GMC_oxred_C"/>
    <property type="match status" value="1"/>
</dbReference>
<evidence type="ECO:0000313" key="8">
    <source>
        <dbReference type="EMBL" id="TXS93603.1"/>
    </source>
</evidence>
<evidence type="ECO:0000256" key="5">
    <source>
        <dbReference type="ARBA" id="ARBA00023002"/>
    </source>
</evidence>
<comment type="caution">
    <text evidence="8">The sequence shown here is derived from an EMBL/GenBank/DDBJ whole genome shotgun (WGS) entry which is preliminary data.</text>
</comment>
<reference evidence="8 9" key="1">
    <citation type="submission" date="2019-08" db="EMBL/GenBank/DDBJ databases">
        <title>Parahaliea maris sp. nov., isolated from the surface seawater.</title>
        <authorList>
            <person name="Liu Y."/>
        </authorList>
    </citation>
    <scope>NUCLEOTIDE SEQUENCE [LARGE SCALE GENOMIC DNA]</scope>
    <source>
        <strain evidence="8 9">S2-26</strain>
    </source>
</reference>
<evidence type="ECO:0000256" key="2">
    <source>
        <dbReference type="ARBA" id="ARBA00010790"/>
    </source>
</evidence>
<accession>A0A5C8ZYC0</accession>
<organism evidence="8 9">
    <name type="scientific">Parahaliea aestuarii</name>
    <dbReference type="NCBI Taxonomy" id="1852021"/>
    <lineage>
        <taxon>Bacteria</taxon>
        <taxon>Pseudomonadati</taxon>
        <taxon>Pseudomonadota</taxon>
        <taxon>Gammaproteobacteria</taxon>
        <taxon>Cellvibrionales</taxon>
        <taxon>Halieaceae</taxon>
        <taxon>Parahaliea</taxon>
    </lineage>
</organism>
<feature type="domain" description="Glucose-methanol-choline oxidoreductase C-terminal" evidence="7">
    <location>
        <begin position="431"/>
        <end position="549"/>
    </location>
</feature>
<dbReference type="EMBL" id="VRYZ01000002">
    <property type="protein sequence ID" value="TXS93603.1"/>
    <property type="molecule type" value="Genomic_DNA"/>
</dbReference>
<feature type="domain" description="Glucose-methanol-choline oxidoreductase N-terminal" evidence="6">
    <location>
        <begin position="67"/>
        <end position="337"/>
    </location>
</feature>
<evidence type="ECO:0000256" key="1">
    <source>
        <dbReference type="ARBA" id="ARBA00001974"/>
    </source>
</evidence>
<dbReference type="GO" id="GO:0016614">
    <property type="term" value="F:oxidoreductase activity, acting on CH-OH group of donors"/>
    <property type="evidence" value="ECO:0007669"/>
    <property type="project" value="InterPro"/>
</dbReference>
<dbReference type="OrthoDB" id="9787779at2"/>
<dbReference type="Pfam" id="PF13450">
    <property type="entry name" value="NAD_binding_8"/>
    <property type="match status" value="1"/>
</dbReference>
<evidence type="ECO:0000313" key="9">
    <source>
        <dbReference type="Proteomes" id="UP000321933"/>
    </source>
</evidence>
<protein>
    <submittedName>
        <fullName evidence="8">GMC family oxidoreductase</fullName>
    </submittedName>
</protein>
<dbReference type="GO" id="GO:0050660">
    <property type="term" value="F:flavin adenine dinucleotide binding"/>
    <property type="evidence" value="ECO:0007669"/>
    <property type="project" value="InterPro"/>
</dbReference>
<gene>
    <name evidence="8" type="ORF">FVW59_04425</name>
</gene>
<comment type="similarity">
    <text evidence="2">Belongs to the GMC oxidoreductase family.</text>
</comment>
<dbReference type="SUPFAM" id="SSF51905">
    <property type="entry name" value="FAD/NAD(P)-binding domain"/>
    <property type="match status" value="1"/>
</dbReference>
<keyword evidence="9" id="KW-1185">Reference proteome</keyword>
<proteinExistence type="inferred from homology"/>
<dbReference type="InterPro" id="IPR000172">
    <property type="entry name" value="GMC_OxRdtase_N"/>
</dbReference>
<dbReference type="AlphaFoldDB" id="A0A5C8ZYC0"/>
<evidence type="ECO:0000256" key="4">
    <source>
        <dbReference type="ARBA" id="ARBA00022827"/>
    </source>
</evidence>
<dbReference type="InterPro" id="IPR036188">
    <property type="entry name" value="FAD/NAD-bd_sf"/>
</dbReference>
<keyword evidence="3" id="KW-0285">Flavoprotein</keyword>